<organism evidence="1 2">
    <name type="scientific">Hymenobacter swuensis DY53</name>
    <dbReference type="NCBI Taxonomy" id="1227739"/>
    <lineage>
        <taxon>Bacteria</taxon>
        <taxon>Pseudomonadati</taxon>
        <taxon>Bacteroidota</taxon>
        <taxon>Cytophagia</taxon>
        <taxon>Cytophagales</taxon>
        <taxon>Hymenobacteraceae</taxon>
        <taxon>Hymenobacter</taxon>
    </lineage>
</organism>
<dbReference type="RefSeq" id="WP_044002699.1">
    <property type="nucleotide sequence ID" value="NZ_CP007145.1"/>
</dbReference>
<dbReference type="STRING" id="1227739.Hsw_2981"/>
<sequence length="211" mass="23840">MRFLLLFTALLLPQVLFAQFESGYYVLIREPNARHVAQIKMPDENKLFIKEGDQKKQELDLEQVAYFKMGNKNYRPVSGLSIKKGKQTITHGFAEVLDSGQVMLYAYSYLVTNSTMMTGNGVMYGGGSSWATIHLVENTGQQNFTIISAPSFTGTNKEFRETLRPFLAARADMVKYLDAKLLLIYHLEMAVRALNHGEAFVPVDPWKATTN</sequence>
<dbReference type="OrthoDB" id="879754at2"/>
<accession>W8F7H7</accession>
<evidence type="ECO:0000313" key="2">
    <source>
        <dbReference type="Proteomes" id="UP000019423"/>
    </source>
</evidence>
<keyword evidence="2" id="KW-1185">Reference proteome</keyword>
<dbReference type="KEGG" id="hsw:Hsw_2981"/>
<dbReference type="EMBL" id="CP007145">
    <property type="protein sequence ID" value="AHJ98576.1"/>
    <property type="molecule type" value="Genomic_DNA"/>
</dbReference>
<proteinExistence type="predicted"/>
<name>W8F7H7_9BACT</name>
<dbReference type="Proteomes" id="UP000019423">
    <property type="component" value="Chromosome"/>
</dbReference>
<gene>
    <name evidence="1" type="ORF">Hsw_2981</name>
</gene>
<dbReference type="HOGENOM" id="CLU_1303496_0_0_10"/>
<dbReference type="PATRIC" id="fig|1227739.3.peg.3160"/>
<dbReference type="AlphaFoldDB" id="W8F7H7"/>
<evidence type="ECO:0000313" key="1">
    <source>
        <dbReference type="EMBL" id="AHJ98576.1"/>
    </source>
</evidence>
<protein>
    <submittedName>
        <fullName evidence="1">Uncharacterized protein</fullName>
    </submittedName>
</protein>
<reference evidence="1 2" key="1">
    <citation type="submission" date="2014-01" db="EMBL/GenBank/DDBJ databases">
        <title>Complete genome sequence of ionizing-radiation resistance bacterium Hymenobacter swuensis DY53.</title>
        <authorList>
            <person name="Jung J.-H."/>
            <person name="Jeong S.-W."/>
            <person name="Joe M.-H."/>
            <person name="Cho y.-j."/>
            <person name="Kim M.-K."/>
            <person name="Lim S.-Y."/>
        </authorList>
    </citation>
    <scope>NUCLEOTIDE SEQUENCE [LARGE SCALE GENOMIC DNA]</scope>
    <source>
        <strain evidence="1 2">DY53</strain>
    </source>
</reference>